<keyword evidence="7" id="KW-0547">Nucleotide-binding</keyword>
<dbReference type="SMART" id="SM00091">
    <property type="entry name" value="PAS"/>
    <property type="match status" value="2"/>
</dbReference>
<evidence type="ECO:0000256" key="4">
    <source>
        <dbReference type="ARBA" id="ARBA00022475"/>
    </source>
</evidence>
<evidence type="ECO:0000256" key="16">
    <source>
        <dbReference type="SAM" id="Phobius"/>
    </source>
</evidence>
<dbReference type="InterPro" id="IPR005467">
    <property type="entry name" value="His_kinase_dom"/>
</dbReference>
<evidence type="ECO:0000256" key="14">
    <source>
        <dbReference type="SAM" id="Coils"/>
    </source>
</evidence>
<feature type="modified residue" description="4-aspartylphosphate" evidence="13">
    <location>
        <position position="803"/>
    </location>
</feature>
<dbReference type="SUPFAM" id="SSF55874">
    <property type="entry name" value="ATPase domain of HSP90 chaperone/DNA topoisomerase II/histidine kinase"/>
    <property type="match status" value="1"/>
</dbReference>
<dbReference type="InterPro" id="IPR003594">
    <property type="entry name" value="HATPase_dom"/>
</dbReference>
<dbReference type="CDD" id="cd00082">
    <property type="entry name" value="HisKA"/>
    <property type="match status" value="1"/>
</dbReference>
<keyword evidence="14" id="KW-0175">Coiled coil</keyword>
<evidence type="ECO:0000256" key="11">
    <source>
        <dbReference type="ARBA" id="ARBA00023136"/>
    </source>
</evidence>
<dbReference type="InterPro" id="IPR008207">
    <property type="entry name" value="Sig_transdc_His_kin_Hpt_dom"/>
</dbReference>
<sequence length="1031" mass="111790">MTTSLAKDAAASGVDGLQALKSRLDRSILRIAGLVLALPVLASVIQLIFIFTHPSASPDDRNSRLVACVAVIGIALASWGLARYRSAAAGALFLCWSAMAVLMVSAWTMDWGMASTSLAAFSALIAIGGFLVGPHMARWLTLAAVSYLIALWVASILGQTGGLAQLDPQRMASYGAVHITACLCVGWMVSRYGSLFMQMIASLDSSKRLLESTLQAEQKAARQLALSEARMRALLDNSLNAVLILDRDSGSIRYANAQLLDRHGCKSLAEFDVRLMYPEQPYTPEESLRLVKLTLEEGSRQVIWKTRDIHGVDIWWDMKLDNMLLEEAPSVVCFGHDITARVMAETALRNQQQQLEAQVKERTQQLMIEQQRMQDVIEALPITLSIRDREGRYTLVNKRFETALGLLREQVVGRPAHEFLPPAMMADMRHWDGKVLGGEGEQTFERVIPDPSGRPLDYLITSVPLLNAQREPFAVLNLGTDVTSLKTLQRELALAKEEAERLAAAKSEFLANMSHEIRTPLNAVLGIAQLGVRRTPVETPEHADYERILRSGRLLLGVINDILDYSKLDSGKLEVFDEPCELAVLLADAAEMVAERARAKGLSLSIHIDDQVPAWLRLDGLRVSQVLVNLLSNAVKFTPQGSVRLEARAEDQTLCLSVIDTGVGIAPEHLARIFDPFEQADSSTTRLYGGTGLGLSISRRLAELMDGDIVVHSESQEGSCFTLRVPLRPLQAADAPQPQVTAGTAGSLEGMRLLVVDDVEINRTIILAMLRECGASATGAPSGEAAVARLQAQPDAFDAVLMDLQMPGMDGFEATHLLHESLPDMPVIALTAHALEDQRRKCLEAGMVAHITKPVDLTELAQVLGTHLPRRHRPGNEGLLPRTTSAKPTSPPPQVLPPVPALAPHPAAPLAQPGGEWPDLPSFDRAGALSRCGGQEAVLRKVLVMFAAQLQRWPADLHQAAEAGVPELKAAAHRLKGVSGNLGLTALERDVLHLEQALAAPLTPEALSQALAPVLSELSAVDQALAAWSAR</sequence>
<dbReference type="Pfam" id="PF01627">
    <property type="entry name" value="Hpt"/>
    <property type="match status" value="1"/>
</dbReference>
<dbReference type="Gene3D" id="3.40.50.2300">
    <property type="match status" value="1"/>
</dbReference>
<evidence type="ECO:0000256" key="10">
    <source>
        <dbReference type="ARBA" id="ARBA00023012"/>
    </source>
</evidence>
<dbReference type="SMART" id="SM00448">
    <property type="entry name" value="REC"/>
    <property type="match status" value="1"/>
</dbReference>
<keyword evidence="4" id="KW-1003">Cell membrane</keyword>
<dbReference type="Pfam" id="PF00512">
    <property type="entry name" value="HisKA"/>
    <property type="match status" value="1"/>
</dbReference>
<evidence type="ECO:0000259" key="18">
    <source>
        <dbReference type="PROSITE" id="PS50110"/>
    </source>
</evidence>
<protein>
    <recommendedName>
        <fullName evidence="3">histidine kinase</fullName>
        <ecNumber evidence="3">2.7.13.3</ecNumber>
    </recommendedName>
</protein>
<keyword evidence="23" id="KW-1185">Reference proteome</keyword>
<dbReference type="InterPro" id="IPR036890">
    <property type="entry name" value="HATPase_C_sf"/>
</dbReference>
<keyword evidence="8" id="KW-0067">ATP-binding</keyword>
<evidence type="ECO:0000256" key="7">
    <source>
        <dbReference type="ARBA" id="ARBA00022741"/>
    </source>
</evidence>
<dbReference type="InterPro" id="IPR036641">
    <property type="entry name" value="HPT_dom_sf"/>
</dbReference>
<evidence type="ECO:0000256" key="12">
    <source>
        <dbReference type="PROSITE-ProRule" id="PRU00110"/>
    </source>
</evidence>
<feature type="transmembrane region" description="Helical" evidence="16">
    <location>
        <begin position="89"/>
        <end position="107"/>
    </location>
</feature>
<comment type="caution">
    <text evidence="22">The sequence shown here is derived from an EMBL/GenBank/DDBJ whole genome shotgun (WGS) entry which is preliminary data.</text>
</comment>
<dbReference type="InterPro" id="IPR036097">
    <property type="entry name" value="HisK_dim/P_sf"/>
</dbReference>
<dbReference type="InterPro" id="IPR000014">
    <property type="entry name" value="PAS"/>
</dbReference>
<evidence type="ECO:0000259" key="20">
    <source>
        <dbReference type="PROSITE" id="PS50113"/>
    </source>
</evidence>
<dbReference type="Pfam" id="PF13188">
    <property type="entry name" value="PAS_8"/>
    <property type="match status" value="1"/>
</dbReference>
<dbReference type="InterPro" id="IPR001789">
    <property type="entry name" value="Sig_transdc_resp-reg_receiver"/>
</dbReference>
<dbReference type="Pfam" id="PF00072">
    <property type="entry name" value="Response_reg"/>
    <property type="match status" value="1"/>
</dbReference>
<evidence type="ECO:0000256" key="3">
    <source>
        <dbReference type="ARBA" id="ARBA00012438"/>
    </source>
</evidence>
<dbReference type="Pfam" id="PF02518">
    <property type="entry name" value="HATPase_c"/>
    <property type="match status" value="1"/>
</dbReference>
<evidence type="ECO:0000259" key="21">
    <source>
        <dbReference type="PROSITE" id="PS50894"/>
    </source>
</evidence>
<evidence type="ECO:0000256" key="9">
    <source>
        <dbReference type="ARBA" id="ARBA00022989"/>
    </source>
</evidence>
<dbReference type="PROSITE" id="PS50894">
    <property type="entry name" value="HPT"/>
    <property type="match status" value="1"/>
</dbReference>
<evidence type="ECO:0000256" key="8">
    <source>
        <dbReference type="ARBA" id="ARBA00022840"/>
    </source>
</evidence>
<dbReference type="PROSITE" id="PS50113">
    <property type="entry name" value="PAC"/>
    <property type="match status" value="1"/>
</dbReference>
<dbReference type="CDD" id="cd00130">
    <property type="entry name" value="PAS"/>
    <property type="match status" value="1"/>
</dbReference>
<dbReference type="PROSITE" id="PS50112">
    <property type="entry name" value="PAS"/>
    <property type="match status" value="1"/>
</dbReference>
<evidence type="ECO:0000313" key="23">
    <source>
        <dbReference type="Proteomes" id="UP000672097"/>
    </source>
</evidence>
<evidence type="ECO:0000313" key="22">
    <source>
        <dbReference type="EMBL" id="MBQ0937241.1"/>
    </source>
</evidence>
<evidence type="ECO:0000256" key="1">
    <source>
        <dbReference type="ARBA" id="ARBA00000085"/>
    </source>
</evidence>
<keyword evidence="9 16" id="KW-1133">Transmembrane helix</keyword>
<evidence type="ECO:0000259" key="19">
    <source>
        <dbReference type="PROSITE" id="PS50112"/>
    </source>
</evidence>
<evidence type="ECO:0000256" key="5">
    <source>
        <dbReference type="ARBA" id="ARBA00022553"/>
    </source>
</evidence>
<keyword evidence="10" id="KW-0902">Two-component regulatory system</keyword>
<evidence type="ECO:0000256" key="2">
    <source>
        <dbReference type="ARBA" id="ARBA00004651"/>
    </source>
</evidence>
<dbReference type="SUPFAM" id="SSF47226">
    <property type="entry name" value="Histidine-containing phosphotransfer domain, HPT domain"/>
    <property type="match status" value="1"/>
</dbReference>
<dbReference type="Gene3D" id="3.30.450.20">
    <property type="entry name" value="PAS domain"/>
    <property type="match status" value="2"/>
</dbReference>
<keyword evidence="5 13" id="KW-0597">Phosphoprotein</keyword>
<feature type="domain" description="Histidine kinase" evidence="17">
    <location>
        <begin position="512"/>
        <end position="729"/>
    </location>
</feature>
<dbReference type="InterPro" id="IPR035965">
    <property type="entry name" value="PAS-like_dom_sf"/>
</dbReference>
<dbReference type="Gene3D" id="1.10.287.130">
    <property type="match status" value="1"/>
</dbReference>
<evidence type="ECO:0000256" key="13">
    <source>
        <dbReference type="PROSITE-ProRule" id="PRU00169"/>
    </source>
</evidence>
<feature type="domain" description="HPt" evidence="21">
    <location>
        <begin position="935"/>
        <end position="1028"/>
    </location>
</feature>
<dbReference type="Pfam" id="PF08448">
    <property type="entry name" value="PAS_4"/>
    <property type="match status" value="1"/>
</dbReference>
<name>A0ABS5E1D8_9BURK</name>
<gene>
    <name evidence="22" type="ORF">KAK11_18090</name>
</gene>
<dbReference type="PANTHER" id="PTHR45339">
    <property type="entry name" value="HYBRID SIGNAL TRANSDUCTION HISTIDINE KINASE J"/>
    <property type="match status" value="1"/>
</dbReference>
<accession>A0ABS5E1D8</accession>
<dbReference type="PROSITE" id="PS50109">
    <property type="entry name" value="HIS_KIN"/>
    <property type="match status" value="1"/>
</dbReference>
<feature type="transmembrane region" description="Helical" evidence="16">
    <location>
        <begin position="63"/>
        <end position="82"/>
    </location>
</feature>
<dbReference type="SMART" id="SM00073">
    <property type="entry name" value="HPT"/>
    <property type="match status" value="1"/>
</dbReference>
<feature type="transmembrane region" description="Helical" evidence="16">
    <location>
        <begin position="139"/>
        <end position="159"/>
    </location>
</feature>
<dbReference type="Gene3D" id="1.20.120.160">
    <property type="entry name" value="HPT domain"/>
    <property type="match status" value="1"/>
</dbReference>
<dbReference type="Proteomes" id="UP000672097">
    <property type="component" value="Unassembled WGS sequence"/>
</dbReference>
<feature type="domain" description="PAC" evidence="20">
    <location>
        <begin position="442"/>
        <end position="494"/>
    </location>
</feature>
<dbReference type="InterPro" id="IPR003661">
    <property type="entry name" value="HisK_dim/P_dom"/>
</dbReference>
<feature type="coiled-coil region" evidence="14">
    <location>
        <begin position="485"/>
        <end position="512"/>
    </location>
</feature>
<comment type="subcellular location">
    <subcellularLocation>
        <location evidence="2">Cell membrane</location>
        <topology evidence="2">Multi-pass membrane protein</topology>
    </subcellularLocation>
</comment>
<feature type="coiled-coil region" evidence="14">
    <location>
        <begin position="345"/>
        <end position="372"/>
    </location>
</feature>
<dbReference type="PRINTS" id="PR00344">
    <property type="entry name" value="BCTRLSENSOR"/>
</dbReference>
<feature type="modified residue" description="Phosphohistidine" evidence="12">
    <location>
        <position position="973"/>
    </location>
</feature>
<keyword evidence="11 16" id="KW-0472">Membrane</keyword>
<comment type="catalytic activity">
    <reaction evidence="1">
        <text>ATP + protein L-histidine = ADP + protein N-phospho-L-histidine.</text>
        <dbReference type="EC" id="2.7.13.3"/>
    </reaction>
</comment>
<dbReference type="InterPro" id="IPR011006">
    <property type="entry name" value="CheY-like_superfamily"/>
</dbReference>
<dbReference type="InterPro" id="IPR004358">
    <property type="entry name" value="Sig_transdc_His_kin-like_C"/>
</dbReference>
<proteinExistence type="predicted"/>
<feature type="transmembrane region" description="Helical" evidence="16">
    <location>
        <begin position="28"/>
        <end position="51"/>
    </location>
</feature>
<dbReference type="SMART" id="SM00387">
    <property type="entry name" value="HATPase_c"/>
    <property type="match status" value="1"/>
</dbReference>
<feature type="domain" description="Response regulatory" evidence="18">
    <location>
        <begin position="752"/>
        <end position="868"/>
    </location>
</feature>
<dbReference type="PANTHER" id="PTHR45339:SF1">
    <property type="entry name" value="HYBRID SIGNAL TRANSDUCTION HISTIDINE KINASE J"/>
    <property type="match status" value="1"/>
</dbReference>
<organism evidence="22 23">
    <name type="scientific">Ideonella paludis</name>
    <dbReference type="NCBI Taxonomy" id="1233411"/>
    <lineage>
        <taxon>Bacteria</taxon>
        <taxon>Pseudomonadati</taxon>
        <taxon>Pseudomonadota</taxon>
        <taxon>Betaproteobacteria</taxon>
        <taxon>Burkholderiales</taxon>
        <taxon>Sphaerotilaceae</taxon>
        <taxon>Ideonella</taxon>
    </lineage>
</organism>
<evidence type="ECO:0000256" key="6">
    <source>
        <dbReference type="ARBA" id="ARBA00022692"/>
    </source>
</evidence>
<evidence type="ECO:0000259" key="17">
    <source>
        <dbReference type="PROSITE" id="PS50109"/>
    </source>
</evidence>
<feature type="compositionally biased region" description="Pro residues" evidence="15">
    <location>
        <begin position="889"/>
        <end position="907"/>
    </location>
</feature>
<feature type="domain" description="PAS" evidence="19">
    <location>
        <begin position="369"/>
        <end position="422"/>
    </location>
</feature>
<dbReference type="SUPFAM" id="SSF52172">
    <property type="entry name" value="CheY-like"/>
    <property type="match status" value="1"/>
</dbReference>
<feature type="transmembrane region" description="Helical" evidence="16">
    <location>
        <begin position="113"/>
        <end position="132"/>
    </location>
</feature>
<dbReference type="EC" id="2.7.13.3" evidence="3"/>
<dbReference type="CDD" id="cd16922">
    <property type="entry name" value="HATPase_EvgS-ArcB-TorS-like"/>
    <property type="match status" value="1"/>
</dbReference>
<feature type="region of interest" description="Disordered" evidence="15">
    <location>
        <begin position="869"/>
        <end position="907"/>
    </location>
</feature>
<dbReference type="InterPro" id="IPR000700">
    <property type="entry name" value="PAS-assoc_C"/>
</dbReference>
<dbReference type="NCBIfam" id="TIGR00229">
    <property type="entry name" value="sensory_box"/>
    <property type="match status" value="2"/>
</dbReference>
<dbReference type="PROSITE" id="PS50110">
    <property type="entry name" value="RESPONSE_REGULATORY"/>
    <property type="match status" value="1"/>
</dbReference>
<keyword evidence="6 16" id="KW-0812">Transmembrane</keyword>
<dbReference type="SMART" id="SM00388">
    <property type="entry name" value="HisKA"/>
    <property type="match status" value="1"/>
</dbReference>
<evidence type="ECO:0000256" key="15">
    <source>
        <dbReference type="SAM" id="MobiDB-lite"/>
    </source>
</evidence>
<dbReference type="RefSeq" id="WP_210810719.1">
    <property type="nucleotide sequence ID" value="NZ_JAGQDG010000007.1"/>
</dbReference>
<dbReference type="SUPFAM" id="SSF55785">
    <property type="entry name" value="PYP-like sensor domain (PAS domain)"/>
    <property type="match status" value="2"/>
</dbReference>
<dbReference type="SUPFAM" id="SSF47384">
    <property type="entry name" value="Homodimeric domain of signal transducing histidine kinase"/>
    <property type="match status" value="1"/>
</dbReference>
<dbReference type="CDD" id="cd17546">
    <property type="entry name" value="REC_hyHK_CKI1_RcsC-like"/>
    <property type="match status" value="1"/>
</dbReference>
<dbReference type="InterPro" id="IPR013656">
    <property type="entry name" value="PAS_4"/>
</dbReference>
<reference evidence="22 23" key="1">
    <citation type="submission" date="2021-04" db="EMBL/GenBank/DDBJ databases">
        <title>The genome sequence of type strain Ideonella paludis KCTC 32238.</title>
        <authorList>
            <person name="Liu Y."/>
        </authorList>
    </citation>
    <scope>NUCLEOTIDE SEQUENCE [LARGE SCALE GENOMIC DNA]</scope>
    <source>
        <strain evidence="22 23">KCTC 32238</strain>
    </source>
</reference>
<dbReference type="Gene3D" id="3.30.565.10">
    <property type="entry name" value="Histidine kinase-like ATPase, C-terminal domain"/>
    <property type="match status" value="1"/>
</dbReference>
<dbReference type="EMBL" id="JAGQDG010000007">
    <property type="protein sequence ID" value="MBQ0937241.1"/>
    <property type="molecule type" value="Genomic_DNA"/>
</dbReference>